<dbReference type="RefSeq" id="WP_166952781.1">
    <property type="nucleotide sequence ID" value="NZ_JAARLZ010000017.1"/>
</dbReference>
<evidence type="ECO:0000313" key="5">
    <source>
        <dbReference type="EMBL" id="NII08978.1"/>
    </source>
</evidence>
<name>A0A7X5UEX2_9GAMM</name>
<sequence>MKTIQKGFTLIELMIVVAIIAILAAIAIPQYQNYTKRAKVSEGIVLADAAKLAVAETFQSQGVMPGTNTAAGYTTVATTYVSAIAIQANGVVKVTYQGIGTGINGQTLSLTPTTTTGAITWKCSSSLQPQYAPASCR</sequence>
<dbReference type="NCBIfam" id="TIGR02532">
    <property type="entry name" value="IV_pilin_GFxxxE"/>
    <property type="match status" value="1"/>
</dbReference>
<dbReference type="SUPFAM" id="SSF54523">
    <property type="entry name" value="Pili subunits"/>
    <property type="match status" value="1"/>
</dbReference>
<keyword evidence="4" id="KW-0472">Membrane</keyword>
<dbReference type="GO" id="GO:0007155">
    <property type="term" value="P:cell adhesion"/>
    <property type="evidence" value="ECO:0007669"/>
    <property type="project" value="InterPro"/>
</dbReference>
<dbReference type="InterPro" id="IPR045584">
    <property type="entry name" value="Pilin-like"/>
</dbReference>
<dbReference type="InterPro" id="IPR012902">
    <property type="entry name" value="N_methyl_site"/>
</dbReference>
<proteinExistence type="inferred from homology"/>
<evidence type="ECO:0000256" key="1">
    <source>
        <dbReference type="ARBA" id="ARBA00005233"/>
    </source>
</evidence>
<keyword evidence="2" id="KW-0488">Methylation</keyword>
<feature type="transmembrane region" description="Helical" evidence="4">
    <location>
        <begin position="7"/>
        <end position="28"/>
    </location>
</feature>
<comment type="similarity">
    <text evidence="1 3">Belongs to the N-Me-Phe pilin family.</text>
</comment>
<organism evidence="5 6">
    <name type="scientific">Luteibacter anthropi</name>
    <dbReference type="NCBI Taxonomy" id="564369"/>
    <lineage>
        <taxon>Bacteria</taxon>
        <taxon>Pseudomonadati</taxon>
        <taxon>Pseudomonadota</taxon>
        <taxon>Gammaproteobacteria</taxon>
        <taxon>Lysobacterales</taxon>
        <taxon>Rhodanobacteraceae</taxon>
        <taxon>Luteibacter</taxon>
    </lineage>
</organism>
<dbReference type="Pfam" id="PF07963">
    <property type="entry name" value="N_methyl"/>
    <property type="match status" value="1"/>
</dbReference>
<gene>
    <name evidence="5" type="ORF">HBF25_21555</name>
</gene>
<accession>A0A7X5UEX2</accession>
<dbReference type="PANTHER" id="PTHR30093">
    <property type="entry name" value="GENERAL SECRETION PATHWAY PROTEIN G"/>
    <property type="match status" value="1"/>
</dbReference>
<dbReference type="PROSITE" id="PS00409">
    <property type="entry name" value="PROKAR_NTER_METHYL"/>
    <property type="match status" value="1"/>
</dbReference>
<keyword evidence="4" id="KW-0812">Transmembrane</keyword>
<dbReference type="Gene3D" id="3.30.700.10">
    <property type="entry name" value="Glycoprotein, Type 4 Pilin"/>
    <property type="match status" value="1"/>
</dbReference>
<keyword evidence="4" id="KW-1133">Transmembrane helix</keyword>
<keyword evidence="3" id="KW-0281">Fimbrium</keyword>
<comment type="caution">
    <text evidence="5">The sequence shown here is derived from an EMBL/GenBank/DDBJ whole genome shotgun (WGS) entry which is preliminary data.</text>
</comment>
<dbReference type="Proteomes" id="UP000490980">
    <property type="component" value="Unassembled WGS sequence"/>
</dbReference>
<evidence type="ECO:0000256" key="4">
    <source>
        <dbReference type="SAM" id="Phobius"/>
    </source>
</evidence>
<evidence type="ECO:0000313" key="6">
    <source>
        <dbReference type="Proteomes" id="UP000490980"/>
    </source>
</evidence>
<dbReference type="PANTHER" id="PTHR30093:SF34">
    <property type="entry name" value="PREPILIN PEPTIDASE-DEPENDENT PROTEIN D"/>
    <property type="match status" value="1"/>
</dbReference>
<dbReference type="GO" id="GO:0043107">
    <property type="term" value="P:type IV pilus-dependent motility"/>
    <property type="evidence" value="ECO:0007669"/>
    <property type="project" value="TreeGrafter"/>
</dbReference>
<evidence type="ECO:0000256" key="3">
    <source>
        <dbReference type="RuleBase" id="RU000389"/>
    </source>
</evidence>
<dbReference type="EMBL" id="JAARLZ010000017">
    <property type="protein sequence ID" value="NII08978.1"/>
    <property type="molecule type" value="Genomic_DNA"/>
</dbReference>
<dbReference type="AlphaFoldDB" id="A0A7X5UEX2"/>
<dbReference type="InterPro" id="IPR001082">
    <property type="entry name" value="Pilin"/>
</dbReference>
<protein>
    <submittedName>
        <fullName evidence="5">Pilin</fullName>
    </submittedName>
</protein>
<evidence type="ECO:0000256" key="2">
    <source>
        <dbReference type="ARBA" id="ARBA00022481"/>
    </source>
</evidence>
<keyword evidence="6" id="KW-1185">Reference proteome</keyword>
<reference evidence="5 6" key="1">
    <citation type="submission" date="2020-03" db="EMBL/GenBank/DDBJ databases">
        <authorList>
            <person name="Lai Q."/>
        </authorList>
    </citation>
    <scope>NUCLEOTIDE SEQUENCE [LARGE SCALE GENOMIC DNA]</scope>
    <source>
        <strain evidence="5 6">CCUG 25036</strain>
    </source>
</reference>
<dbReference type="GO" id="GO:0044096">
    <property type="term" value="C:type IV pilus"/>
    <property type="evidence" value="ECO:0007669"/>
    <property type="project" value="TreeGrafter"/>
</dbReference>
<dbReference type="Pfam" id="PF00114">
    <property type="entry name" value="Pilin"/>
    <property type="match status" value="1"/>
</dbReference>